<dbReference type="GO" id="GO:0019213">
    <property type="term" value="F:deacetylase activity"/>
    <property type="evidence" value="ECO:0007669"/>
    <property type="project" value="TreeGrafter"/>
</dbReference>
<comment type="cofactor">
    <cofactor evidence="1">
        <name>Mg(2+)</name>
        <dbReference type="ChEBI" id="CHEBI:18420"/>
    </cofactor>
</comment>
<evidence type="ECO:0000256" key="3">
    <source>
        <dbReference type="ARBA" id="ARBA00022801"/>
    </source>
</evidence>
<accession>A0A3B0C8E2</accession>
<evidence type="ECO:0000256" key="1">
    <source>
        <dbReference type="ARBA" id="ARBA00001946"/>
    </source>
</evidence>
<dbReference type="PROSITE" id="PS51257">
    <property type="entry name" value="PROKAR_LIPOPROTEIN"/>
    <property type="match status" value="1"/>
</dbReference>
<dbReference type="CDD" id="cd10802">
    <property type="entry name" value="YdjC_TTHB029_like"/>
    <property type="match status" value="1"/>
</dbReference>
<dbReference type="Proteomes" id="UP000276603">
    <property type="component" value="Unassembled WGS sequence"/>
</dbReference>
<dbReference type="EMBL" id="RBCJ01000002">
    <property type="protein sequence ID" value="RKN80801.1"/>
    <property type="molecule type" value="Genomic_DNA"/>
</dbReference>
<dbReference type="InterPro" id="IPR006879">
    <property type="entry name" value="YdjC-like"/>
</dbReference>
<dbReference type="GO" id="GO:0016787">
    <property type="term" value="F:hydrolase activity"/>
    <property type="evidence" value="ECO:0007669"/>
    <property type="project" value="UniProtKB-KW"/>
</dbReference>
<dbReference type="GO" id="GO:0005975">
    <property type="term" value="P:carbohydrate metabolic process"/>
    <property type="evidence" value="ECO:0007669"/>
    <property type="project" value="InterPro"/>
</dbReference>
<keyword evidence="5" id="KW-0119">Carbohydrate metabolism</keyword>
<evidence type="ECO:0000256" key="4">
    <source>
        <dbReference type="ARBA" id="ARBA00022842"/>
    </source>
</evidence>
<dbReference type="SUPFAM" id="SSF88713">
    <property type="entry name" value="Glycoside hydrolase/deacetylase"/>
    <property type="match status" value="1"/>
</dbReference>
<organism evidence="7 8">
    <name type="scientific">Ulvibacterium marinum</name>
    <dbReference type="NCBI Taxonomy" id="2419782"/>
    <lineage>
        <taxon>Bacteria</taxon>
        <taxon>Pseudomonadati</taxon>
        <taxon>Bacteroidota</taxon>
        <taxon>Flavobacteriia</taxon>
        <taxon>Flavobacteriales</taxon>
        <taxon>Flavobacteriaceae</taxon>
        <taxon>Ulvibacterium</taxon>
    </lineage>
</organism>
<dbReference type="InterPro" id="IPR011330">
    <property type="entry name" value="Glyco_hydro/deAcase_b/a-brl"/>
</dbReference>
<evidence type="ECO:0000313" key="8">
    <source>
        <dbReference type="Proteomes" id="UP000276603"/>
    </source>
</evidence>
<evidence type="ECO:0000256" key="2">
    <source>
        <dbReference type="ARBA" id="ARBA00022723"/>
    </source>
</evidence>
<proteinExistence type="predicted"/>
<protein>
    <submittedName>
        <fullName evidence="7">ChbG/HpnK family deacetylase</fullName>
    </submittedName>
</protein>
<dbReference type="RefSeq" id="WP_120710957.1">
    <property type="nucleotide sequence ID" value="NZ_RBCJ01000002.1"/>
</dbReference>
<dbReference type="OrthoDB" id="9774177at2"/>
<feature type="compositionally biased region" description="Basic and acidic residues" evidence="6">
    <location>
        <begin position="24"/>
        <end position="42"/>
    </location>
</feature>
<dbReference type="PANTHER" id="PTHR31609:SF1">
    <property type="entry name" value="CARBOHYDRATE DEACETYLASE"/>
    <property type="match status" value="1"/>
</dbReference>
<reference evidence="7 8" key="1">
    <citation type="submission" date="2018-10" db="EMBL/GenBank/DDBJ databases">
        <title>Ulvibacterium marinum gen. nov., sp. nov., a novel marine bacterium of the family Flavobacteriaceae, isolated from a culture of the green alga Ulva prolifera.</title>
        <authorList>
            <person name="Zhang Z."/>
        </authorList>
    </citation>
    <scope>NUCLEOTIDE SEQUENCE [LARGE SCALE GENOMIC DNA]</scope>
    <source>
        <strain evidence="7 8">CCMM003</strain>
    </source>
</reference>
<dbReference type="AlphaFoldDB" id="A0A3B0C8E2"/>
<keyword evidence="4" id="KW-0460">Magnesium</keyword>
<evidence type="ECO:0000256" key="5">
    <source>
        <dbReference type="ARBA" id="ARBA00023277"/>
    </source>
</evidence>
<name>A0A3B0C8E2_9FLAO</name>
<comment type="caution">
    <text evidence="7">The sequence shown here is derived from an EMBL/GenBank/DDBJ whole genome shotgun (WGS) entry which is preliminary data.</text>
</comment>
<dbReference type="PANTHER" id="PTHR31609">
    <property type="entry name" value="YDJC DEACETYLASE FAMILY MEMBER"/>
    <property type="match status" value="1"/>
</dbReference>
<dbReference type="GO" id="GO:0046872">
    <property type="term" value="F:metal ion binding"/>
    <property type="evidence" value="ECO:0007669"/>
    <property type="project" value="UniProtKB-KW"/>
</dbReference>
<dbReference type="Pfam" id="PF04794">
    <property type="entry name" value="YdjC"/>
    <property type="match status" value="1"/>
</dbReference>
<evidence type="ECO:0000256" key="6">
    <source>
        <dbReference type="SAM" id="MobiDB-lite"/>
    </source>
</evidence>
<sequence length="343" mass="38818">MKKSYVSKVAVGLCFSILVSGCGEKKKGDTETADDSKQKETMTEASRTWAEKLGWPAGKKVIMLHADDIGMCPEANEAAEKQLVDGVIQSAAVMIPCPNAEEFISWAVNNPKMDVGLHLTLTSEWKTYRWGTVTPHEEVPGLLDPDKKMWHSVLQVVENASAAEVEKEIRAQIEQSITWGHRPDHIDSHMGTLFGHPSFMEVYVKVAQEYGIPANIIDLSDPMVVKEFRDKGYPLTDEVVEMVKGYTLPKLDYFSSAPKGETYEEKIANFKTLVQSLDPGLTEIIFHPSVLTDNLKSITGSWQQREWEFTMFSDPDLIQFFKDEGIIFTNWQEIMERFEQMDK</sequence>
<dbReference type="Gene3D" id="3.20.20.370">
    <property type="entry name" value="Glycoside hydrolase/deacetylase"/>
    <property type="match status" value="1"/>
</dbReference>
<keyword evidence="2" id="KW-0479">Metal-binding</keyword>
<evidence type="ECO:0000313" key="7">
    <source>
        <dbReference type="EMBL" id="RKN80801.1"/>
    </source>
</evidence>
<keyword evidence="8" id="KW-1185">Reference proteome</keyword>
<gene>
    <name evidence="7" type="ORF">D7Z94_07485</name>
</gene>
<feature type="region of interest" description="Disordered" evidence="6">
    <location>
        <begin position="24"/>
        <end position="47"/>
    </location>
</feature>
<keyword evidence="3" id="KW-0378">Hydrolase</keyword>